<dbReference type="EMBL" id="QSKY01000009">
    <property type="protein sequence ID" value="RHF04624.1"/>
    <property type="molecule type" value="Genomic_DNA"/>
</dbReference>
<evidence type="ECO:0000256" key="1">
    <source>
        <dbReference type="SAM" id="SignalP"/>
    </source>
</evidence>
<proteinExistence type="predicted"/>
<comment type="caution">
    <text evidence="2">The sequence shown here is derived from an EMBL/GenBank/DDBJ whole genome shotgun (WGS) entry which is preliminary data.</text>
</comment>
<organism evidence="2 3">
    <name type="scientific">Agathobacter rectalis</name>
    <dbReference type="NCBI Taxonomy" id="39491"/>
    <lineage>
        <taxon>Bacteria</taxon>
        <taxon>Bacillati</taxon>
        <taxon>Bacillota</taxon>
        <taxon>Clostridia</taxon>
        <taxon>Lachnospirales</taxon>
        <taxon>Lachnospiraceae</taxon>
        <taxon>Agathobacter</taxon>
    </lineage>
</organism>
<feature type="chain" id="PRO_5019004807" description="Lactococcin 972 family bacteriocin" evidence="1">
    <location>
        <begin position="26"/>
        <end position="124"/>
    </location>
</feature>
<sequence length="124" mass="13336">MRKRKSMLAMLVLLCTLFVGSMVYAASTSASVSISKDNYSKSSSSVGVSTSANFSASNYSSSTKNMTMEAYACWTGWPYTCESSTSIAPSGKYNYTEKQSKNSSFYINLIGYYGCNGKGSVSAK</sequence>
<keyword evidence="1" id="KW-0732">Signal</keyword>
<accession>A0A414M4V7</accession>
<reference evidence="2 3" key="1">
    <citation type="submission" date="2018-08" db="EMBL/GenBank/DDBJ databases">
        <title>A genome reference for cultivated species of the human gut microbiota.</title>
        <authorList>
            <person name="Zou Y."/>
            <person name="Xue W."/>
            <person name="Luo G."/>
        </authorList>
    </citation>
    <scope>NUCLEOTIDE SEQUENCE [LARGE SCALE GENOMIC DNA]</scope>
    <source>
        <strain evidence="2 3">AM26-2LB</strain>
    </source>
</reference>
<protein>
    <recommendedName>
        <fullName evidence="4">Lactococcin 972 family bacteriocin</fullName>
    </recommendedName>
</protein>
<gene>
    <name evidence="2" type="ORF">DW703_07660</name>
</gene>
<evidence type="ECO:0000313" key="2">
    <source>
        <dbReference type="EMBL" id="RHF04624.1"/>
    </source>
</evidence>
<dbReference type="RefSeq" id="WP_118141065.1">
    <property type="nucleotide sequence ID" value="NZ_QSKY01000009.1"/>
</dbReference>
<dbReference type="Proteomes" id="UP000283501">
    <property type="component" value="Unassembled WGS sequence"/>
</dbReference>
<evidence type="ECO:0000313" key="3">
    <source>
        <dbReference type="Proteomes" id="UP000283501"/>
    </source>
</evidence>
<dbReference type="AlphaFoldDB" id="A0A414M4V7"/>
<feature type="signal peptide" evidence="1">
    <location>
        <begin position="1"/>
        <end position="25"/>
    </location>
</feature>
<name>A0A414M4V7_9FIRM</name>
<evidence type="ECO:0008006" key="4">
    <source>
        <dbReference type="Google" id="ProtNLM"/>
    </source>
</evidence>